<dbReference type="Proteomes" id="UP000198963">
    <property type="component" value="Chromosome I"/>
</dbReference>
<proteinExistence type="predicted"/>
<evidence type="ECO:0008006" key="4">
    <source>
        <dbReference type="Google" id="ProtNLM"/>
    </source>
</evidence>
<keyword evidence="1" id="KW-0732">Signal</keyword>
<protein>
    <recommendedName>
        <fullName evidence="4">LTXXQ motif family protein</fullName>
    </recommendedName>
</protein>
<evidence type="ECO:0000313" key="2">
    <source>
        <dbReference type="EMBL" id="SDR95102.1"/>
    </source>
</evidence>
<feature type="signal peptide" evidence="1">
    <location>
        <begin position="1"/>
        <end position="19"/>
    </location>
</feature>
<dbReference type="STRING" id="1249933.SAMN04489797_0530"/>
<gene>
    <name evidence="2" type="ORF">SAMN04489797_0530</name>
</gene>
<reference evidence="2 3" key="1">
    <citation type="submission" date="2016-10" db="EMBL/GenBank/DDBJ databases">
        <authorList>
            <person name="Varghese N."/>
            <person name="Submissions S."/>
        </authorList>
    </citation>
    <scope>NUCLEOTIDE SEQUENCE [LARGE SCALE GENOMIC DNA]</scope>
    <source>
        <strain evidence="2 3">RHA_55</strain>
    </source>
</reference>
<dbReference type="RefSeq" id="WP_092443975.1">
    <property type="nucleotide sequence ID" value="NZ_JBLXAG010000010.1"/>
</dbReference>
<dbReference type="AlphaFoldDB" id="A0A1H1N7X3"/>
<accession>A0A1H1N7X3</accession>
<organism evidence="2 3">
    <name type="scientific">Winogradskyella sediminis</name>
    <dbReference type="NCBI Taxonomy" id="1382466"/>
    <lineage>
        <taxon>Bacteria</taxon>
        <taxon>Pseudomonadati</taxon>
        <taxon>Bacteroidota</taxon>
        <taxon>Flavobacteriia</taxon>
        <taxon>Flavobacteriales</taxon>
        <taxon>Flavobacteriaceae</taxon>
        <taxon>Winogradskyella</taxon>
    </lineage>
</organism>
<evidence type="ECO:0000256" key="1">
    <source>
        <dbReference type="SAM" id="SignalP"/>
    </source>
</evidence>
<dbReference type="GO" id="GO:0042597">
    <property type="term" value="C:periplasmic space"/>
    <property type="evidence" value="ECO:0007669"/>
    <property type="project" value="InterPro"/>
</dbReference>
<keyword evidence="3" id="KW-1185">Reference proteome</keyword>
<dbReference type="EMBL" id="LT629774">
    <property type="protein sequence ID" value="SDR95102.1"/>
    <property type="molecule type" value="Genomic_DNA"/>
</dbReference>
<evidence type="ECO:0000313" key="3">
    <source>
        <dbReference type="Proteomes" id="UP000198963"/>
    </source>
</evidence>
<name>A0A1H1N7X3_9FLAO</name>
<feature type="chain" id="PRO_5009255238" description="LTXXQ motif family protein" evidence="1">
    <location>
        <begin position="20"/>
        <end position="144"/>
    </location>
</feature>
<sequence>MKIAYTLILSLLISTSLFAQKLDKEKIKALKIAHITEQLDLTESEAQKFWPIYNANEDAEDKLRENSAYRRKGKKPEELTESEAKALLLAMEKNEKQKVELHSKMLNELLEFLPAKKIIKLYQAERSFRQKLFDEYKKRHSKRQ</sequence>